<keyword evidence="9" id="KW-1185">Reference proteome</keyword>
<dbReference type="GO" id="GO:0016020">
    <property type="term" value="C:membrane"/>
    <property type="evidence" value="ECO:0007669"/>
    <property type="project" value="UniProtKB-SubCell"/>
</dbReference>
<proteinExistence type="predicted"/>
<keyword evidence="4" id="KW-0256">Endoplasmic reticulum</keyword>
<dbReference type="PANTHER" id="PTHR48182:SF2">
    <property type="entry name" value="PROTEIN SERAC1"/>
    <property type="match status" value="1"/>
</dbReference>
<comment type="caution">
    <text evidence="8">The sequence shown here is derived from an EMBL/GenBank/DDBJ whole genome shotgun (WGS) entry which is preliminary data.</text>
</comment>
<comment type="subcellular location">
    <subcellularLocation>
        <location evidence="2">Endoplasmic reticulum</location>
    </subcellularLocation>
    <subcellularLocation>
        <location evidence="3">Membrane</location>
    </subcellularLocation>
    <subcellularLocation>
        <location evidence="1">Mitochondrion</location>
    </subcellularLocation>
</comment>
<gene>
    <name evidence="8" type="ORF">FWK35_00015034</name>
</gene>
<accession>A0A6G0YDS1</accession>
<dbReference type="OrthoDB" id="5086500at2759"/>
<dbReference type="InterPro" id="IPR052374">
    <property type="entry name" value="SERAC1"/>
</dbReference>
<keyword evidence="5" id="KW-0496">Mitochondrion</keyword>
<dbReference type="InterPro" id="IPR029058">
    <property type="entry name" value="AB_hydrolase_fold"/>
</dbReference>
<evidence type="ECO:0000256" key="1">
    <source>
        <dbReference type="ARBA" id="ARBA00004173"/>
    </source>
</evidence>
<reference evidence="8 9" key="1">
    <citation type="submission" date="2019-08" db="EMBL/GenBank/DDBJ databases">
        <title>Whole genome of Aphis craccivora.</title>
        <authorList>
            <person name="Voronova N.V."/>
            <person name="Shulinski R.S."/>
            <person name="Bandarenka Y.V."/>
            <person name="Zhorov D.G."/>
            <person name="Warner D."/>
        </authorList>
    </citation>
    <scope>NUCLEOTIDE SEQUENCE [LARGE SCALE GENOMIC DNA]</scope>
    <source>
        <strain evidence="8">180601</strain>
        <tissue evidence="8">Whole Body</tissue>
    </source>
</reference>
<evidence type="ECO:0000256" key="4">
    <source>
        <dbReference type="ARBA" id="ARBA00022824"/>
    </source>
</evidence>
<sequence length="456" mass="53102">MYIKTKVNVFVSGCWVSRKICGNNINRNIMKTAQGIAYVICYFKPNITLYQKMLILCWAKTKNMFFYETVLMTSFLSWLIKYSWWLARFAIEKCYIALNTFDQNLNSIDSVDGPKRCEVKCEVLYDPGIESTFMDVVFIHGLKGDKLKTWNQGVWKQVDQKPEPVVVRNTGLSTINQFERLAIDEEIKEFTNCWPRDWLPLDCPYVRVIAISYSTDPYLWRPIWLSKPVSSNFYEICQTRENLQANFHQSPAKELAMTRPKLVYSEHPYSRTTMKDRGLEMISLLRNVQVGQHPITWVGHSKGGLFIKQILVHANENQQTHNIITNTRGILFYSVPHNGSPLANIKLPLFKRSIELQELVNDSQDIQKLQKTFHEIMNINRQIQVKSFIETKLTLMKLIYLRIVSIQSADPGFGDLYGVPLDHRNICKPKNRNCFLYQELVNMIQSLKQSTVEETV</sequence>
<evidence type="ECO:0000256" key="6">
    <source>
        <dbReference type="ARBA" id="ARBA00023136"/>
    </source>
</evidence>
<dbReference type="SUPFAM" id="SSF53474">
    <property type="entry name" value="alpha/beta-Hydrolases"/>
    <property type="match status" value="1"/>
</dbReference>
<evidence type="ECO:0000256" key="3">
    <source>
        <dbReference type="ARBA" id="ARBA00004370"/>
    </source>
</evidence>
<keyword evidence="7" id="KW-1133">Transmembrane helix</keyword>
<feature type="transmembrane region" description="Helical" evidence="7">
    <location>
        <begin position="65"/>
        <end position="85"/>
    </location>
</feature>
<dbReference type="EMBL" id="VUJU01004619">
    <property type="protein sequence ID" value="KAF0753790.1"/>
    <property type="molecule type" value="Genomic_DNA"/>
</dbReference>
<evidence type="ECO:0000256" key="2">
    <source>
        <dbReference type="ARBA" id="ARBA00004240"/>
    </source>
</evidence>
<keyword evidence="7" id="KW-0812">Transmembrane</keyword>
<organism evidence="8 9">
    <name type="scientific">Aphis craccivora</name>
    <name type="common">Cowpea aphid</name>
    <dbReference type="NCBI Taxonomy" id="307492"/>
    <lineage>
        <taxon>Eukaryota</taxon>
        <taxon>Metazoa</taxon>
        <taxon>Ecdysozoa</taxon>
        <taxon>Arthropoda</taxon>
        <taxon>Hexapoda</taxon>
        <taxon>Insecta</taxon>
        <taxon>Pterygota</taxon>
        <taxon>Neoptera</taxon>
        <taxon>Paraneoptera</taxon>
        <taxon>Hemiptera</taxon>
        <taxon>Sternorrhyncha</taxon>
        <taxon>Aphidomorpha</taxon>
        <taxon>Aphidoidea</taxon>
        <taxon>Aphididae</taxon>
        <taxon>Aphidini</taxon>
        <taxon>Aphis</taxon>
        <taxon>Aphis</taxon>
    </lineage>
</organism>
<dbReference type="Gene3D" id="3.40.50.1820">
    <property type="entry name" value="alpha/beta hydrolase"/>
    <property type="match status" value="1"/>
</dbReference>
<protein>
    <submittedName>
        <fullName evidence="8">Protein SERAC1</fullName>
    </submittedName>
</protein>
<evidence type="ECO:0000256" key="5">
    <source>
        <dbReference type="ARBA" id="ARBA00023128"/>
    </source>
</evidence>
<name>A0A6G0YDS1_APHCR</name>
<keyword evidence="6 7" id="KW-0472">Membrane</keyword>
<evidence type="ECO:0000313" key="8">
    <source>
        <dbReference type="EMBL" id="KAF0753790.1"/>
    </source>
</evidence>
<dbReference type="GO" id="GO:0005783">
    <property type="term" value="C:endoplasmic reticulum"/>
    <property type="evidence" value="ECO:0007669"/>
    <property type="project" value="UniProtKB-SubCell"/>
</dbReference>
<dbReference type="AlphaFoldDB" id="A0A6G0YDS1"/>
<dbReference type="Proteomes" id="UP000478052">
    <property type="component" value="Unassembled WGS sequence"/>
</dbReference>
<evidence type="ECO:0000256" key="7">
    <source>
        <dbReference type="SAM" id="Phobius"/>
    </source>
</evidence>
<evidence type="ECO:0000313" key="9">
    <source>
        <dbReference type="Proteomes" id="UP000478052"/>
    </source>
</evidence>
<dbReference type="GO" id="GO:0005739">
    <property type="term" value="C:mitochondrion"/>
    <property type="evidence" value="ECO:0007669"/>
    <property type="project" value="UniProtKB-SubCell"/>
</dbReference>
<dbReference type="PANTHER" id="PTHR48182">
    <property type="entry name" value="PROTEIN SERAC1"/>
    <property type="match status" value="1"/>
</dbReference>